<dbReference type="GO" id="GO:0016020">
    <property type="term" value="C:membrane"/>
    <property type="evidence" value="ECO:0007669"/>
    <property type="project" value="InterPro"/>
</dbReference>
<dbReference type="InterPro" id="IPR006029">
    <property type="entry name" value="Neurotrans-gated_channel_TM"/>
</dbReference>
<evidence type="ECO:0000256" key="2">
    <source>
        <dbReference type="SAM" id="Phobius"/>
    </source>
</evidence>
<organism evidence="4 5">
    <name type="scientific">Romanomermis culicivorax</name>
    <name type="common">Nematode worm</name>
    <dbReference type="NCBI Taxonomy" id="13658"/>
    <lineage>
        <taxon>Eukaryota</taxon>
        <taxon>Metazoa</taxon>
        <taxon>Ecdysozoa</taxon>
        <taxon>Nematoda</taxon>
        <taxon>Enoplea</taxon>
        <taxon>Dorylaimia</taxon>
        <taxon>Mermithida</taxon>
        <taxon>Mermithoidea</taxon>
        <taxon>Mermithidae</taxon>
        <taxon>Romanomermis</taxon>
    </lineage>
</organism>
<keyword evidence="2" id="KW-1133">Transmembrane helix</keyword>
<name>A0A915K5B4_ROMCU</name>
<dbReference type="PROSITE" id="PS50011">
    <property type="entry name" value="PROTEIN_KINASE_DOM"/>
    <property type="match status" value="1"/>
</dbReference>
<dbReference type="InterPro" id="IPR050235">
    <property type="entry name" value="CK1_Ser-Thr_kinase"/>
</dbReference>
<dbReference type="AlphaFoldDB" id="A0A915K5B4"/>
<dbReference type="Gene3D" id="6.10.250.2810">
    <property type="match status" value="1"/>
</dbReference>
<dbReference type="GO" id="GO:0004672">
    <property type="term" value="F:protein kinase activity"/>
    <property type="evidence" value="ECO:0007669"/>
    <property type="project" value="InterPro"/>
</dbReference>
<keyword evidence="1" id="KW-0547">Nucleotide-binding</keyword>
<accession>A0A915K5B4</accession>
<dbReference type="WBParaSite" id="nRc.2.0.1.t33935-RA">
    <property type="protein sequence ID" value="nRc.2.0.1.t33935-RA"/>
    <property type="gene ID" value="nRc.2.0.1.g33935"/>
</dbReference>
<dbReference type="InterPro" id="IPR017441">
    <property type="entry name" value="Protein_kinase_ATP_BS"/>
</dbReference>
<dbReference type="GO" id="GO:0005524">
    <property type="term" value="F:ATP binding"/>
    <property type="evidence" value="ECO:0007669"/>
    <property type="project" value="UniProtKB-UniRule"/>
</dbReference>
<dbReference type="InterPro" id="IPR011009">
    <property type="entry name" value="Kinase-like_dom_sf"/>
</dbReference>
<dbReference type="SUPFAM" id="SSF56112">
    <property type="entry name" value="Protein kinase-like (PK-like)"/>
    <property type="match status" value="1"/>
</dbReference>
<dbReference type="PRINTS" id="PR00253">
    <property type="entry name" value="GABAARECEPTR"/>
</dbReference>
<evidence type="ECO:0000313" key="4">
    <source>
        <dbReference type="Proteomes" id="UP000887565"/>
    </source>
</evidence>
<proteinExistence type="predicted"/>
<dbReference type="Gene3D" id="1.10.510.10">
    <property type="entry name" value="Transferase(Phosphotransferase) domain 1"/>
    <property type="match status" value="1"/>
</dbReference>
<dbReference type="Proteomes" id="UP000887565">
    <property type="component" value="Unplaced"/>
</dbReference>
<feature type="transmembrane region" description="Helical" evidence="2">
    <location>
        <begin position="16"/>
        <end position="39"/>
    </location>
</feature>
<keyword evidence="4" id="KW-1185">Reference proteome</keyword>
<dbReference type="InterPro" id="IPR000719">
    <property type="entry name" value="Prot_kinase_dom"/>
</dbReference>
<dbReference type="GO" id="GO:0004888">
    <property type="term" value="F:transmembrane signaling receptor activity"/>
    <property type="evidence" value="ECO:0007669"/>
    <property type="project" value="InterPro"/>
</dbReference>
<evidence type="ECO:0000256" key="1">
    <source>
        <dbReference type="PROSITE-ProRule" id="PRU10141"/>
    </source>
</evidence>
<evidence type="ECO:0000259" key="3">
    <source>
        <dbReference type="PROSITE" id="PS50011"/>
    </source>
</evidence>
<dbReference type="PROSITE" id="PS00107">
    <property type="entry name" value="PROTEIN_KINASE_ATP"/>
    <property type="match status" value="1"/>
</dbReference>
<keyword evidence="2" id="KW-0812">Transmembrane</keyword>
<dbReference type="Pfam" id="PF02932">
    <property type="entry name" value="Neur_chan_memb"/>
    <property type="match status" value="1"/>
</dbReference>
<dbReference type="GO" id="GO:0005230">
    <property type="term" value="F:extracellular ligand-gated monoatomic ion channel activity"/>
    <property type="evidence" value="ECO:0007669"/>
    <property type="project" value="UniProtKB-ARBA"/>
</dbReference>
<keyword evidence="2" id="KW-0472">Membrane</keyword>
<feature type="binding site" evidence="1">
    <location>
        <position position="285"/>
    </location>
    <ligand>
        <name>ATP</name>
        <dbReference type="ChEBI" id="CHEBI:30616"/>
    </ligand>
</feature>
<dbReference type="Gene3D" id="3.30.200.20">
    <property type="entry name" value="Phosphorylase Kinase, domain 1"/>
    <property type="match status" value="1"/>
</dbReference>
<dbReference type="InterPro" id="IPR036719">
    <property type="entry name" value="Neuro-gated_channel_TM_sf"/>
</dbReference>
<protein>
    <submittedName>
        <fullName evidence="5">Protein kinase domain-containing protein</fullName>
    </submittedName>
</protein>
<reference evidence="5" key="1">
    <citation type="submission" date="2022-11" db="UniProtKB">
        <authorList>
            <consortium name="WormBaseParasite"/>
        </authorList>
    </citation>
    <scope>IDENTIFICATION</scope>
</reference>
<dbReference type="InterPro" id="IPR006028">
    <property type="entry name" value="GABAA/Glycine_rcpt"/>
</dbReference>
<dbReference type="PANTHER" id="PTHR11909">
    <property type="entry name" value="CASEIN KINASE-RELATED"/>
    <property type="match status" value="1"/>
</dbReference>
<sequence length="424" mass="48393">INASLPPVSYTKAIDLWIGACSVLIFGALLEFAIVNYVGTTEERKAASMIEKAFRLHAGCRAKAIANKDECCCDQEDQRELQLNDAFSRKPHLRRRRHRTIIASRRFLDIIFDQFLGGNNRHTKVEPLFGKNEDCESSIADDHRISDCGKFGAKDDEINDDQEEQGDLFQAQEYVAFRRDQDLIEKLKSANLEHFSAVEALGISVPFGFENQQTRTTTSKAERIDSISRIVFPVGFIGFNIKPTIITLGDFIDKRYRIDRLLGEGGFGAVFQVYDSVTGESYALKIDLKSRRSKSSIPSEGALMKFMKDRTHFAKFFGTGMHGPFNYMIMQLVGTPKYSSTFALSNEEQSRRDDLISWYYQLIEFSWGALPWHEEHGRRALIRFKLDARGRETLAQGIDEPLAEVHNSIFSLDYYDTPSYDDYK</sequence>
<keyword evidence="1" id="KW-0067">ATP-binding</keyword>
<evidence type="ECO:0000313" key="5">
    <source>
        <dbReference type="WBParaSite" id="nRc.2.0.1.t33935-RA"/>
    </source>
</evidence>
<feature type="domain" description="Protein kinase" evidence="3">
    <location>
        <begin position="256"/>
        <end position="424"/>
    </location>
</feature>
<dbReference type="SUPFAM" id="SSF90112">
    <property type="entry name" value="Neurotransmitter-gated ion-channel transmembrane pore"/>
    <property type="match status" value="1"/>
</dbReference>